<dbReference type="AlphaFoldDB" id="U1HZJ7"/>
<keyword evidence="6" id="KW-0534">Nitrate assimilation</keyword>
<dbReference type="GO" id="GO:0000122">
    <property type="term" value="P:negative regulation of transcription by RNA polymerase II"/>
    <property type="evidence" value="ECO:0007669"/>
    <property type="project" value="TreeGrafter"/>
</dbReference>
<protein>
    <recommendedName>
        <fullName evidence="12">GATA-type domain-containing protein</fullName>
    </recommendedName>
</protein>
<reference evidence="14" key="1">
    <citation type="journal article" date="2014" name="BMC Genomics">
        <title>Genome characteristics reveal the impact of lichenization on lichen-forming fungus Endocarpon pusillum Hedwig (Verrucariales, Ascomycota).</title>
        <authorList>
            <person name="Wang Y.-Y."/>
            <person name="Liu B."/>
            <person name="Zhang X.-Y."/>
            <person name="Zhou Q.-M."/>
            <person name="Zhang T."/>
            <person name="Li H."/>
            <person name="Yu Y.-F."/>
            <person name="Zhang X.-L."/>
            <person name="Hao X.-Y."/>
            <person name="Wang M."/>
            <person name="Wang L."/>
            <person name="Wei J.-C."/>
        </authorList>
    </citation>
    <scope>NUCLEOTIDE SEQUENCE [LARGE SCALE GENOMIC DNA]</scope>
    <source>
        <strain evidence="14">Z07020 / HMAS-L-300199</strain>
    </source>
</reference>
<dbReference type="PANTHER" id="PTHR10071:SF281">
    <property type="entry name" value="BOX A-BINDING FACTOR-RELATED"/>
    <property type="match status" value="1"/>
</dbReference>
<dbReference type="PANTHER" id="PTHR10071">
    <property type="entry name" value="TRANSCRIPTION FACTOR GATA FAMILY MEMBER"/>
    <property type="match status" value="1"/>
</dbReference>
<feature type="domain" description="GATA-type" evidence="12">
    <location>
        <begin position="167"/>
        <end position="214"/>
    </location>
</feature>
<dbReference type="RefSeq" id="XP_007787686.1">
    <property type="nucleotide sequence ID" value="XM_007789496.1"/>
</dbReference>
<dbReference type="CDD" id="cd00202">
    <property type="entry name" value="ZnF_GATA"/>
    <property type="match status" value="1"/>
</dbReference>
<dbReference type="GO" id="GO:0000981">
    <property type="term" value="F:DNA-binding transcription factor activity, RNA polymerase II-specific"/>
    <property type="evidence" value="ECO:0007669"/>
    <property type="project" value="TreeGrafter"/>
</dbReference>
<feature type="region of interest" description="Disordered" evidence="11">
    <location>
        <begin position="306"/>
        <end position="326"/>
    </location>
</feature>
<feature type="compositionally biased region" description="Polar residues" evidence="11">
    <location>
        <begin position="252"/>
        <end position="264"/>
    </location>
</feature>
<evidence type="ECO:0000256" key="9">
    <source>
        <dbReference type="PROSITE-ProRule" id="PRU00094"/>
    </source>
</evidence>
<dbReference type="OrthoDB" id="515401at2759"/>
<dbReference type="GeneID" id="19243379"/>
<dbReference type="PRINTS" id="PR00619">
    <property type="entry name" value="GATAZNFINGER"/>
</dbReference>
<keyword evidence="7" id="KW-0804">Transcription</keyword>
<dbReference type="Proteomes" id="UP000019373">
    <property type="component" value="Unassembled WGS sequence"/>
</dbReference>
<comment type="subcellular location">
    <subcellularLocation>
        <location evidence="1">Nucleus</location>
    </subcellularLocation>
</comment>
<evidence type="ECO:0000256" key="5">
    <source>
        <dbReference type="ARBA" id="ARBA00023015"/>
    </source>
</evidence>
<dbReference type="Pfam" id="PF25026">
    <property type="entry name" value="Asd-4"/>
    <property type="match status" value="1"/>
</dbReference>
<feature type="coiled-coil region" evidence="10">
    <location>
        <begin position="334"/>
        <end position="389"/>
    </location>
</feature>
<keyword evidence="3 9" id="KW-0863">Zinc-finger</keyword>
<dbReference type="Gene3D" id="3.30.50.10">
    <property type="entry name" value="Erythroid Transcription Factor GATA-1, subunit A"/>
    <property type="match status" value="1"/>
</dbReference>
<dbReference type="SMART" id="SM00401">
    <property type="entry name" value="ZnF_GATA"/>
    <property type="match status" value="1"/>
</dbReference>
<sequence length="414" mass="45405">MTDVHVPLMTLAPLLYRASPVEHLRSVSAPHPRNDLEKYSNYSPYESRGASPLPTPAVSATEISRPSSTSTQASNAAFVQQHQYNKRPIQTSPHSTASFSLPGLSALASIASAPSSQLRSFSNHAAPSVNYASSSPAPASLSGNAPNSYEMAATLADNGFPFVQPVCQNCQTSTTPLWRRDETGSVLCNACGLFLKLHGRPRPISLKTDVIKSRNRVKSTMHAQRKKPPFDVNGLSAARSDAGTPPLGNHAQRISSHKASSGASDRSHSPISRADTPGTSHDPNIAPQHIFDGVMLNDHTFHSPPSLPALHLNHPSPGSTSSLMDRHLEPPQTYDQLLHHNNQLKTRVNELELINIMRKESEVRLQKELDTFRKNEEDLKRRLNQLEQQFNDRHMDDAHPSKRTRLSASAHDNT</sequence>
<evidence type="ECO:0000256" key="11">
    <source>
        <dbReference type="SAM" id="MobiDB-lite"/>
    </source>
</evidence>
<feature type="region of interest" description="Disordered" evidence="11">
    <location>
        <begin position="215"/>
        <end position="287"/>
    </location>
</feature>
<evidence type="ECO:0000256" key="4">
    <source>
        <dbReference type="ARBA" id="ARBA00022833"/>
    </source>
</evidence>
<evidence type="ECO:0000256" key="2">
    <source>
        <dbReference type="ARBA" id="ARBA00022723"/>
    </source>
</evidence>
<keyword evidence="5" id="KW-0805">Transcription regulation</keyword>
<evidence type="ECO:0000256" key="6">
    <source>
        <dbReference type="ARBA" id="ARBA00023063"/>
    </source>
</evidence>
<dbReference type="InterPro" id="IPR000679">
    <property type="entry name" value="Znf_GATA"/>
</dbReference>
<dbReference type="HOGENOM" id="CLU_035349_2_2_1"/>
<evidence type="ECO:0000313" key="13">
    <source>
        <dbReference type="EMBL" id="ERF74989.1"/>
    </source>
</evidence>
<dbReference type="InterPro" id="IPR056998">
    <property type="entry name" value="Asd-4/GZF3_helical"/>
</dbReference>
<dbReference type="InterPro" id="IPR039355">
    <property type="entry name" value="Transcription_factor_GATA"/>
</dbReference>
<name>U1HZJ7_ENDPU</name>
<evidence type="ECO:0000259" key="12">
    <source>
        <dbReference type="PROSITE" id="PS50114"/>
    </source>
</evidence>
<keyword evidence="10" id="KW-0175">Coiled coil</keyword>
<dbReference type="GO" id="GO:0005634">
    <property type="term" value="C:nucleus"/>
    <property type="evidence" value="ECO:0007669"/>
    <property type="project" value="UniProtKB-SubCell"/>
</dbReference>
<dbReference type="FunFam" id="3.30.50.10:FF:000007">
    <property type="entry name" value="Nitrogen regulatory AreA, N-terminal"/>
    <property type="match status" value="1"/>
</dbReference>
<keyword evidence="14" id="KW-1185">Reference proteome</keyword>
<dbReference type="OMA" id="TCQNCAT"/>
<accession>U1HZJ7</accession>
<dbReference type="EMBL" id="KE720845">
    <property type="protein sequence ID" value="ERF74989.1"/>
    <property type="molecule type" value="Genomic_DNA"/>
</dbReference>
<dbReference type="GO" id="GO:0008270">
    <property type="term" value="F:zinc ion binding"/>
    <property type="evidence" value="ECO:0007669"/>
    <property type="project" value="UniProtKB-KW"/>
</dbReference>
<evidence type="ECO:0000256" key="7">
    <source>
        <dbReference type="ARBA" id="ARBA00023163"/>
    </source>
</evidence>
<dbReference type="GO" id="GO:0000978">
    <property type="term" value="F:RNA polymerase II cis-regulatory region sequence-specific DNA binding"/>
    <property type="evidence" value="ECO:0007669"/>
    <property type="project" value="TreeGrafter"/>
</dbReference>
<feature type="region of interest" description="Disordered" evidence="11">
    <location>
        <begin position="390"/>
        <end position="414"/>
    </location>
</feature>
<proteinExistence type="predicted"/>
<organism evidence="13 14">
    <name type="scientific">Endocarpon pusillum (strain Z07020 / HMAS-L-300199)</name>
    <name type="common">Lichen-forming fungus</name>
    <dbReference type="NCBI Taxonomy" id="1263415"/>
    <lineage>
        <taxon>Eukaryota</taxon>
        <taxon>Fungi</taxon>
        <taxon>Dikarya</taxon>
        <taxon>Ascomycota</taxon>
        <taxon>Pezizomycotina</taxon>
        <taxon>Eurotiomycetes</taxon>
        <taxon>Chaetothyriomycetidae</taxon>
        <taxon>Verrucariales</taxon>
        <taxon>Verrucariaceae</taxon>
        <taxon>Endocarpon</taxon>
    </lineage>
</organism>
<evidence type="ECO:0000256" key="3">
    <source>
        <dbReference type="ARBA" id="ARBA00022771"/>
    </source>
</evidence>
<keyword evidence="4" id="KW-0862">Zinc</keyword>
<feature type="compositionally biased region" description="Polar residues" evidence="11">
    <location>
        <begin position="61"/>
        <end position="74"/>
    </location>
</feature>
<dbReference type="SUPFAM" id="SSF57716">
    <property type="entry name" value="Glucocorticoid receptor-like (DNA-binding domain)"/>
    <property type="match status" value="1"/>
</dbReference>
<feature type="compositionally biased region" description="Basic residues" evidence="11">
    <location>
        <begin position="215"/>
        <end position="227"/>
    </location>
</feature>
<evidence type="ECO:0000256" key="8">
    <source>
        <dbReference type="ARBA" id="ARBA00023242"/>
    </source>
</evidence>
<evidence type="ECO:0000256" key="1">
    <source>
        <dbReference type="ARBA" id="ARBA00004123"/>
    </source>
</evidence>
<dbReference type="PROSITE" id="PS50114">
    <property type="entry name" value="GATA_ZN_FINGER_2"/>
    <property type="match status" value="1"/>
</dbReference>
<dbReference type="eggNOG" id="KOG1601">
    <property type="taxonomic scope" value="Eukaryota"/>
</dbReference>
<evidence type="ECO:0000313" key="14">
    <source>
        <dbReference type="Proteomes" id="UP000019373"/>
    </source>
</evidence>
<dbReference type="PROSITE" id="PS00344">
    <property type="entry name" value="GATA_ZN_FINGER_1"/>
    <property type="match status" value="1"/>
</dbReference>
<evidence type="ECO:0000256" key="10">
    <source>
        <dbReference type="SAM" id="Coils"/>
    </source>
</evidence>
<keyword evidence="8" id="KW-0539">Nucleus</keyword>
<dbReference type="InterPro" id="IPR013088">
    <property type="entry name" value="Znf_NHR/GATA"/>
</dbReference>
<dbReference type="Pfam" id="PF00320">
    <property type="entry name" value="GATA"/>
    <property type="match status" value="1"/>
</dbReference>
<keyword evidence="2" id="KW-0479">Metal-binding</keyword>
<feature type="compositionally biased region" description="Basic and acidic residues" evidence="11">
    <location>
        <begin position="390"/>
        <end position="400"/>
    </location>
</feature>
<feature type="region of interest" description="Disordered" evidence="11">
    <location>
        <begin position="27"/>
        <end position="74"/>
    </location>
</feature>
<gene>
    <name evidence="13" type="ORF">EPUS_08530</name>
</gene>
<dbReference type="GO" id="GO:0045944">
    <property type="term" value="P:positive regulation of transcription by RNA polymerase II"/>
    <property type="evidence" value="ECO:0007669"/>
    <property type="project" value="TreeGrafter"/>
</dbReference>